<dbReference type="AlphaFoldDB" id="A0A0S3RMT4"/>
<feature type="transmembrane region" description="Helical" evidence="1">
    <location>
        <begin position="27"/>
        <end position="49"/>
    </location>
</feature>
<accession>A0A0S3RMT4</accession>
<reference evidence="2 3" key="1">
    <citation type="journal article" date="2015" name="Sci. Rep.">
        <title>The power of single molecule real-time sequencing technology in the de novo assembly of a eukaryotic genome.</title>
        <authorList>
            <person name="Sakai H."/>
            <person name="Naito K."/>
            <person name="Ogiso-Tanaka E."/>
            <person name="Takahashi Y."/>
            <person name="Iseki K."/>
            <person name="Muto C."/>
            <person name="Satou K."/>
            <person name="Teruya K."/>
            <person name="Shiroma A."/>
            <person name="Shimoji M."/>
            <person name="Hirano T."/>
            <person name="Itoh T."/>
            <person name="Kaga A."/>
            <person name="Tomooka N."/>
        </authorList>
    </citation>
    <scope>NUCLEOTIDE SEQUENCE [LARGE SCALE GENOMIC DNA]</scope>
    <source>
        <strain evidence="3">cv. Shumari</strain>
    </source>
</reference>
<evidence type="ECO:0000313" key="3">
    <source>
        <dbReference type="Proteomes" id="UP000291084"/>
    </source>
</evidence>
<dbReference type="EMBL" id="AP015036">
    <property type="protein sequence ID" value="BAT81914.1"/>
    <property type="molecule type" value="Genomic_DNA"/>
</dbReference>
<evidence type="ECO:0000256" key="1">
    <source>
        <dbReference type="SAM" id="Phobius"/>
    </source>
</evidence>
<organism evidence="2 3">
    <name type="scientific">Vigna angularis var. angularis</name>
    <dbReference type="NCBI Taxonomy" id="157739"/>
    <lineage>
        <taxon>Eukaryota</taxon>
        <taxon>Viridiplantae</taxon>
        <taxon>Streptophyta</taxon>
        <taxon>Embryophyta</taxon>
        <taxon>Tracheophyta</taxon>
        <taxon>Spermatophyta</taxon>
        <taxon>Magnoliopsida</taxon>
        <taxon>eudicotyledons</taxon>
        <taxon>Gunneridae</taxon>
        <taxon>Pentapetalae</taxon>
        <taxon>rosids</taxon>
        <taxon>fabids</taxon>
        <taxon>Fabales</taxon>
        <taxon>Fabaceae</taxon>
        <taxon>Papilionoideae</taxon>
        <taxon>50 kb inversion clade</taxon>
        <taxon>NPAAA clade</taxon>
        <taxon>indigoferoid/millettioid clade</taxon>
        <taxon>Phaseoleae</taxon>
        <taxon>Vigna</taxon>
    </lineage>
</organism>
<sequence>KTINLALNALCLLPVIARHAPLFLFHFVVVILFMLPHVGHSHLSWPSLYAHIMSNRDIRYWYLSVLVGLY</sequence>
<evidence type="ECO:0000313" key="2">
    <source>
        <dbReference type="EMBL" id="BAT81914.1"/>
    </source>
</evidence>
<keyword evidence="1" id="KW-0812">Transmembrane</keyword>
<keyword evidence="1" id="KW-0472">Membrane</keyword>
<proteinExistence type="predicted"/>
<keyword evidence="3" id="KW-1185">Reference proteome</keyword>
<feature type="non-terminal residue" evidence="2">
    <location>
        <position position="1"/>
    </location>
</feature>
<keyword evidence="1" id="KW-1133">Transmembrane helix</keyword>
<gene>
    <name evidence="2" type="primary">Vigan.03G182600</name>
    <name evidence="2" type="ORF">VIGAN_03182600</name>
</gene>
<dbReference type="Proteomes" id="UP000291084">
    <property type="component" value="Chromosome 3"/>
</dbReference>
<protein>
    <submittedName>
        <fullName evidence="2">Uncharacterized protein</fullName>
    </submittedName>
</protein>
<name>A0A0S3RMT4_PHAAN</name>